<dbReference type="PaxDb" id="4113-PGSC0003DMT400086683"/>
<evidence type="ECO:0000313" key="3">
    <source>
        <dbReference type="Proteomes" id="UP000011115"/>
    </source>
</evidence>
<dbReference type="Gramene" id="PGSC0003DMT400086683">
    <property type="protein sequence ID" value="PGSC0003DMT400086683"/>
    <property type="gene ID" value="PGSC0003DMG400036254"/>
</dbReference>
<name>M1DCA8_SOLTU</name>
<feature type="transmembrane region" description="Helical" evidence="1">
    <location>
        <begin position="47"/>
        <end position="64"/>
    </location>
</feature>
<keyword evidence="1" id="KW-1133">Transmembrane helix</keyword>
<organism evidence="2 3">
    <name type="scientific">Solanum tuberosum</name>
    <name type="common">Potato</name>
    <dbReference type="NCBI Taxonomy" id="4113"/>
    <lineage>
        <taxon>Eukaryota</taxon>
        <taxon>Viridiplantae</taxon>
        <taxon>Streptophyta</taxon>
        <taxon>Embryophyta</taxon>
        <taxon>Tracheophyta</taxon>
        <taxon>Spermatophyta</taxon>
        <taxon>Magnoliopsida</taxon>
        <taxon>eudicotyledons</taxon>
        <taxon>Gunneridae</taxon>
        <taxon>Pentapetalae</taxon>
        <taxon>asterids</taxon>
        <taxon>lamiids</taxon>
        <taxon>Solanales</taxon>
        <taxon>Solanaceae</taxon>
        <taxon>Solanoideae</taxon>
        <taxon>Solaneae</taxon>
        <taxon>Solanum</taxon>
    </lineage>
</organism>
<proteinExistence type="predicted"/>
<dbReference type="EnsemblPlants" id="PGSC0003DMT400086683">
    <property type="protein sequence ID" value="PGSC0003DMT400086683"/>
    <property type="gene ID" value="PGSC0003DMG400036254"/>
</dbReference>
<evidence type="ECO:0000256" key="1">
    <source>
        <dbReference type="SAM" id="Phobius"/>
    </source>
</evidence>
<keyword evidence="3" id="KW-1185">Reference proteome</keyword>
<dbReference type="AlphaFoldDB" id="M1DCA8"/>
<keyword evidence="1" id="KW-0812">Transmembrane</keyword>
<reference evidence="3" key="1">
    <citation type="journal article" date="2011" name="Nature">
        <title>Genome sequence and analysis of the tuber crop potato.</title>
        <authorList>
            <consortium name="The Potato Genome Sequencing Consortium"/>
        </authorList>
    </citation>
    <scope>NUCLEOTIDE SEQUENCE [LARGE SCALE GENOMIC DNA]</scope>
    <source>
        <strain evidence="3">cv. DM1-3 516 R44</strain>
    </source>
</reference>
<sequence length="138" mass="15604">MKLSSSSSLQNPLKLRAKISKTDRSALLVRIADQFGNSPFGVFHHRLALAFSIVMLWVIGRHGTASRNFSMMRRLLHFSVDLIISFRAQHTRTKDDVKPFSDSPSELGDPQSFISSFFSAFSFILRRSVHAFLKTSNT</sequence>
<keyword evidence="1" id="KW-0472">Membrane</keyword>
<protein>
    <submittedName>
        <fullName evidence="2">Uncharacterized protein</fullName>
    </submittedName>
</protein>
<reference evidence="2" key="2">
    <citation type="submission" date="2015-06" db="UniProtKB">
        <authorList>
            <consortium name="EnsemblPlants"/>
        </authorList>
    </citation>
    <scope>IDENTIFICATION</scope>
    <source>
        <strain evidence="2">DM1-3 516 R44</strain>
    </source>
</reference>
<dbReference type="HOGENOM" id="CLU_129007_0_1_1"/>
<dbReference type="Proteomes" id="UP000011115">
    <property type="component" value="Unassembled WGS sequence"/>
</dbReference>
<dbReference type="InParanoid" id="M1DCA8"/>
<evidence type="ECO:0000313" key="2">
    <source>
        <dbReference type="EnsemblPlants" id="PGSC0003DMT400086683"/>
    </source>
</evidence>
<accession>M1DCA8</accession>